<dbReference type="Proteomes" id="UP000467700">
    <property type="component" value="Unassembled WGS sequence"/>
</dbReference>
<dbReference type="AlphaFoldDB" id="A0A8S0WHW9"/>
<evidence type="ECO:0000313" key="3">
    <source>
        <dbReference type="EMBL" id="CAA7262663.1"/>
    </source>
</evidence>
<keyword evidence="2" id="KW-0812">Transmembrane</keyword>
<comment type="caution">
    <text evidence="3">The sequence shown here is derived from an EMBL/GenBank/DDBJ whole genome shotgun (WGS) entry which is preliminary data.</text>
</comment>
<organism evidence="3 4">
    <name type="scientific">Cyclocybe aegerita</name>
    <name type="common">Black poplar mushroom</name>
    <name type="synonym">Agrocybe aegerita</name>
    <dbReference type="NCBI Taxonomy" id="1973307"/>
    <lineage>
        <taxon>Eukaryota</taxon>
        <taxon>Fungi</taxon>
        <taxon>Dikarya</taxon>
        <taxon>Basidiomycota</taxon>
        <taxon>Agaricomycotina</taxon>
        <taxon>Agaricomycetes</taxon>
        <taxon>Agaricomycetidae</taxon>
        <taxon>Agaricales</taxon>
        <taxon>Agaricineae</taxon>
        <taxon>Bolbitiaceae</taxon>
        <taxon>Cyclocybe</taxon>
    </lineage>
</organism>
<feature type="transmembrane region" description="Helical" evidence="2">
    <location>
        <begin position="119"/>
        <end position="138"/>
    </location>
</feature>
<feature type="transmembrane region" description="Helical" evidence="2">
    <location>
        <begin position="6"/>
        <end position="27"/>
    </location>
</feature>
<dbReference type="EMBL" id="CACVBS010000036">
    <property type="protein sequence ID" value="CAA7262663.1"/>
    <property type="molecule type" value="Genomic_DNA"/>
</dbReference>
<name>A0A8S0WHW9_CYCAE</name>
<feature type="region of interest" description="Disordered" evidence="1">
    <location>
        <begin position="161"/>
        <end position="191"/>
    </location>
</feature>
<proteinExistence type="predicted"/>
<feature type="compositionally biased region" description="Basic and acidic residues" evidence="1">
    <location>
        <begin position="161"/>
        <end position="175"/>
    </location>
</feature>
<dbReference type="OrthoDB" id="2876679at2759"/>
<accession>A0A8S0WHW9</accession>
<reference evidence="3 4" key="1">
    <citation type="submission" date="2020-01" db="EMBL/GenBank/DDBJ databases">
        <authorList>
            <person name="Gupta K D."/>
        </authorList>
    </citation>
    <scope>NUCLEOTIDE SEQUENCE [LARGE SCALE GENOMIC DNA]</scope>
</reference>
<sequence length="191" mass="21837">MANVYLEFIYWGFLGLINLAVSVLVYYTTKLERKRKISAQASPSTRATYDGLTFPSSFAYVSVFTGVLNMGGAYLRCRRIHFLEIPTIPWLHDTIASMKGGEEFLKLLEAKWLVAMNDWTSLFVATTFFLAGCVNFATVRQLRLRDKLVRETLLPVSSQDEKMRLHEKGGETRAMEEDEDDSEELFCAKRP</sequence>
<feature type="transmembrane region" description="Helical" evidence="2">
    <location>
        <begin position="47"/>
        <end position="68"/>
    </location>
</feature>
<evidence type="ECO:0000256" key="1">
    <source>
        <dbReference type="SAM" id="MobiDB-lite"/>
    </source>
</evidence>
<keyword evidence="4" id="KW-1185">Reference proteome</keyword>
<evidence type="ECO:0000313" key="4">
    <source>
        <dbReference type="Proteomes" id="UP000467700"/>
    </source>
</evidence>
<keyword evidence="2" id="KW-0472">Membrane</keyword>
<gene>
    <name evidence="3" type="ORF">AAE3_LOCUS4952</name>
</gene>
<evidence type="ECO:0000256" key="2">
    <source>
        <dbReference type="SAM" id="Phobius"/>
    </source>
</evidence>
<keyword evidence="2" id="KW-1133">Transmembrane helix</keyword>
<protein>
    <submittedName>
        <fullName evidence="3">Uncharacterized protein</fullName>
    </submittedName>
</protein>